<sequence>MPIRNQGEPHQNGSKHLMAASKNSSCSAGFQSPDAEFTLLVPRSGSGRGFKRKCQNLIRERLLCFCSPRRPGKVIKTAACPCRRLRGGGSRQDGKVHRKKEKCKRAITLRLWRKNLCSSGCGSNILMDQSPSPC</sequence>
<organism evidence="1 2">
    <name type="scientific">Patagioenas fasciata monilis</name>
    <dbReference type="NCBI Taxonomy" id="372326"/>
    <lineage>
        <taxon>Eukaryota</taxon>
        <taxon>Metazoa</taxon>
        <taxon>Chordata</taxon>
        <taxon>Craniata</taxon>
        <taxon>Vertebrata</taxon>
        <taxon>Euteleostomi</taxon>
        <taxon>Archelosauria</taxon>
        <taxon>Archosauria</taxon>
        <taxon>Dinosauria</taxon>
        <taxon>Saurischia</taxon>
        <taxon>Theropoda</taxon>
        <taxon>Coelurosauria</taxon>
        <taxon>Aves</taxon>
        <taxon>Neognathae</taxon>
        <taxon>Neoaves</taxon>
        <taxon>Columbimorphae</taxon>
        <taxon>Columbiformes</taxon>
        <taxon>Columbidae</taxon>
        <taxon>Patagioenas</taxon>
    </lineage>
</organism>
<protein>
    <submittedName>
        <fullName evidence="1">Uncharacterized protein</fullName>
    </submittedName>
</protein>
<proteinExistence type="predicted"/>
<comment type="caution">
    <text evidence="1">The sequence shown here is derived from an EMBL/GenBank/DDBJ whole genome shotgun (WGS) entry which is preliminary data.</text>
</comment>
<gene>
    <name evidence="1" type="ORF">AV530_013419</name>
</gene>
<evidence type="ECO:0000313" key="2">
    <source>
        <dbReference type="Proteomes" id="UP000190648"/>
    </source>
</evidence>
<evidence type="ECO:0000313" key="1">
    <source>
        <dbReference type="EMBL" id="OPJ74031.1"/>
    </source>
</evidence>
<name>A0A1V4JPD8_PATFA</name>
<dbReference type="EMBL" id="LSYS01006880">
    <property type="protein sequence ID" value="OPJ74031.1"/>
    <property type="molecule type" value="Genomic_DNA"/>
</dbReference>
<accession>A0A1V4JPD8</accession>
<keyword evidence="2" id="KW-1185">Reference proteome</keyword>
<dbReference type="AlphaFoldDB" id="A0A1V4JPD8"/>
<dbReference type="Proteomes" id="UP000190648">
    <property type="component" value="Unassembled WGS sequence"/>
</dbReference>
<reference evidence="1 2" key="1">
    <citation type="submission" date="2016-02" db="EMBL/GenBank/DDBJ databases">
        <title>Band-tailed pigeon sequencing and assembly.</title>
        <authorList>
            <person name="Soares A.E."/>
            <person name="Novak B.J."/>
            <person name="Rice E.S."/>
            <person name="O'Connell B."/>
            <person name="Chang D."/>
            <person name="Weber S."/>
            <person name="Shapiro B."/>
        </authorList>
    </citation>
    <scope>NUCLEOTIDE SEQUENCE [LARGE SCALE GENOMIC DNA]</scope>
    <source>
        <strain evidence="1">BTP2013</strain>
        <tissue evidence="1">Blood</tissue>
    </source>
</reference>